<evidence type="ECO:0000313" key="2">
    <source>
        <dbReference type="EMBL" id="OPF18956.1"/>
    </source>
</evidence>
<dbReference type="AlphaFoldDB" id="A0A1V4BWK8"/>
<protein>
    <submittedName>
        <fullName evidence="2">Uncharacterized protein</fullName>
    </submittedName>
</protein>
<dbReference type="Proteomes" id="UP000189835">
    <property type="component" value="Unassembled WGS sequence"/>
</dbReference>
<dbReference type="EMBL" id="MVGR01000003">
    <property type="protein sequence ID" value="OPF18956.1"/>
    <property type="molecule type" value="Genomic_DNA"/>
</dbReference>
<accession>A0A1V4BWK8</accession>
<keyword evidence="1" id="KW-0812">Transmembrane</keyword>
<organism evidence="2 3">
    <name type="scientific">Microcystis aeruginosa KW</name>
    <dbReference type="NCBI Taxonomy" id="1960155"/>
    <lineage>
        <taxon>Bacteria</taxon>
        <taxon>Bacillati</taxon>
        <taxon>Cyanobacteriota</taxon>
        <taxon>Cyanophyceae</taxon>
        <taxon>Oscillatoriophycideae</taxon>
        <taxon>Chroococcales</taxon>
        <taxon>Microcystaceae</taxon>
        <taxon>Microcystis</taxon>
    </lineage>
</organism>
<keyword evidence="1" id="KW-0472">Membrane</keyword>
<reference evidence="2 3" key="1">
    <citation type="submission" date="2017-02" db="EMBL/GenBank/DDBJ databases">
        <title>Genome sequence of Microcystis aeruginosa KW.</title>
        <authorList>
            <person name="Oh H.-M."/>
            <person name="Ahn C.-Y."/>
            <person name="Jeong H."/>
            <person name="Srivastava A."/>
            <person name="Lee H.-G."/>
            <person name="Kang S.-R."/>
        </authorList>
    </citation>
    <scope>NUCLEOTIDE SEQUENCE [LARGE SCALE GENOMIC DNA]</scope>
    <source>
        <strain evidence="2 3">KW</strain>
    </source>
</reference>
<keyword evidence="1" id="KW-1133">Transmembrane helix</keyword>
<evidence type="ECO:0000313" key="3">
    <source>
        <dbReference type="Proteomes" id="UP000189835"/>
    </source>
</evidence>
<feature type="transmembrane region" description="Helical" evidence="1">
    <location>
        <begin position="67"/>
        <end position="85"/>
    </location>
</feature>
<name>A0A1V4BWK8_MICAE</name>
<feature type="transmembrane region" description="Helical" evidence="1">
    <location>
        <begin position="30"/>
        <end position="47"/>
    </location>
</feature>
<dbReference type="RefSeq" id="WP_079206084.1">
    <property type="nucleotide sequence ID" value="NZ_MVGR01000003.1"/>
</dbReference>
<evidence type="ECO:0000256" key="1">
    <source>
        <dbReference type="SAM" id="Phobius"/>
    </source>
</evidence>
<comment type="caution">
    <text evidence="2">The sequence shown here is derived from an EMBL/GenBank/DDBJ whole genome shotgun (WGS) entry which is preliminary data.</text>
</comment>
<sequence>MKDQQRIIIIRIIKYEFDYFLRKFKPWEKFIFLLYLIVAIVTGLGDASSFFTGENSPIPREWKLLKSPQIVTIISIIILGIPVLLSQTQTGQDTVELLETIRLNIVPAISSSLEELSVDIKQKFNLQGNIRVSLWIPVRQKLFTWNLQMVCKTSNVSDRELEALFELDEGVIGYTYLKTKRKYALEFIDISNSQQLPSSYVPLQRDNELLINPHIKIVLAVAALQKSSILGLLAVDTDDSADLSSMNDRNLHSSILDWMTQYNNVVKLLWRMKNNV</sequence>
<proteinExistence type="predicted"/>
<gene>
    <name evidence="2" type="ORF">B1L04_05925</name>
</gene>